<accession>A0ABV8J830</accession>
<reference evidence="2" key="1">
    <citation type="journal article" date="2019" name="Int. J. Syst. Evol. Microbiol.">
        <title>The Global Catalogue of Microorganisms (GCM) 10K type strain sequencing project: providing services to taxonomists for standard genome sequencing and annotation.</title>
        <authorList>
            <consortium name="The Broad Institute Genomics Platform"/>
            <consortium name="The Broad Institute Genome Sequencing Center for Infectious Disease"/>
            <person name="Wu L."/>
            <person name="Ma J."/>
        </authorList>
    </citation>
    <scope>NUCLEOTIDE SEQUENCE [LARGE SCALE GENOMIC DNA]</scope>
    <source>
        <strain evidence="2">TBRC 5832</strain>
    </source>
</reference>
<organism evidence="1 2">
    <name type="scientific">Actinoplanes subglobosus</name>
    <dbReference type="NCBI Taxonomy" id="1547892"/>
    <lineage>
        <taxon>Bacteria</taxon>
        <taxon>Bacillati</taxon>
        <taxon>Actinomycetota</taxon>
        <taxon>Actinomycetes</taxon>
        <taxon>Micromonosporales</taxon>
        <taxon>Micromonosporaceae</taxon>
        <taxon>Actinoplanes</taxon>
    </lineage>
</organism>
<evidence type="ECO:0008006" key="3">
    <source>
        <dbReference type="Google" id="ProtNLM"/>
    </source>
</evidence>
<keyword evidence="2" id="KW-1185">Reference proteome</keyword>
<name>A0ABV8J830_9ACTN</name>
<comment type="caution">
    <text evidence="1">The sequence shown here is derived from an EMBL/GenBank/DDBJ whole genome shotgun (WGS) entry which is preliminary data.</text>
</comment>
<sequence length="109" mass="12125">MLPPDSAAFAACRRLNSRRNDLAHLRRGDRDEEFRTAHADLVTLLENAMFLCDLLRPFLIGGMCHCTHWSTFHVDGTPPGADVRLKSLEHGHTMSHPGLREALAVVGLL</sequence>
<evidence type="ECO:0000313" key="2">
    <source>
        <dbReference type="Proteomes" id="UP001595867"/>
    </source>
</evidence>
<evidence type="ECO:0000313" key="1">
    <source>
        <dbReference type="EMBL" id="MFC4072757.1"/>
    </source>
</evidence>
<dbReference type="EMBL" id="JBHSBL010000043">
    <property type="protein sequence ID" value="MFC4072757.1"/>
    <property type="molecule type" value="Genomic_DNA"/>
</dbReference>
<dbReference type="RefSeq" id="WP_378073630.1">
    <property type="nucleotide sequence ID" value="NZ_JBHSBL010000043.1"/>
</dbReference>
<dbReference type="Proteomes" id="UP001595867">
    <property type="component" value="Unassembled WGS sequence"/>
</dbReference>
<proteinExistence type="predicted"/>
<protein>
    <recommendedName>
        <fullName evidence="3">RiboL-PSP-HEPN domain-containing protein</fullName>
    </recommendedName>
</protein>
<gene>
    <name evidence="1" type="ORF">ACFO0C_48160</name>
</gene>